<protein>
    <recommendedName>
        <fullName evidence="2">Integrase catalytic domain-containing protein</fullName>
    </recommendedName>
</protein>
<reference evidence="3" key="1">
    <citation type="submission" date="2017-05" db="UniProtKB">
        <authorList>
            <consortium name="EnsemblMetazoa"/>
        </authorList>
    </citation>
    <scope>IDENTIFICATION</scope>
</reference>
<dbReference type="InParanoid" id="A0A1X7TQR7"/>
<evidence type="ECO:0000259" key="2">
    <source>
        <dbReference type="PROSITE" id="PS50994"/>
    </source>
</evidence>
<dbReference type="Pfam" id="PF25597">
    <property type="entry name" value="SH3_retrovirus"/>
    <property type="match status" value="1"/>
</dbReference>
<evidence type="ECO:0000313" key="3">
    <source>
        <dbReference type="EnsemblMetazoa" id="Aqu2.1.17241_001"/>
    </source>
</evidence>
<dbReference type="InterPro" id="IPR036397">
    <property type="entry name" value="RNaseH_sf"/>
</dbReference>
<feature type="compositionally biased region" description="Acidic residues" evidence="1">
    <location>
        <begin position="217"/>
        <end position="237"/>
    </location>
</feature>
<dbReference type="SUPFAM" id="SSF53098">
    <property type="entry name" value="Ribonuclease H-like"/>
    <property type="match status" value="1"/>
</dbReference>
<organism evidence="3">
    <name type="scientific">Amphimedon queenslandica</name>
    <name type="common">Sponge</name>
    <dbReference type="NCBI Taxonomy" id="400682"/>
    <lineage>
        <taxon>Eukaryota</taxon>
        <taxon>Metazoa</taxon>
        <taxon>Porifera</taxon>
        <taxon>Demospongiae</taxon>
        <taxon>Heteroscleromorpha</taxon>
        <taxon>Haplosclerida</taxon>
        <taxon>Niphatidae</taxon>
        <taxon>Amphimedon</taxon>
    </lineage>
</organism>
<dbReference type="eggNOG" id="KOG0017">
    <property type="taxonomic scope" value="Eukaryota"/>
</dbReference>
<dbReference type="InterPro" id="IPR039537">
    <property type="entry name" value="Retrotran_Ty1/copia-like"/>
</dbReference>
<dbReference type="PROSITE" id="PS50994">
    <property type="entry name" value="INTEGRASE"/>
    <property type="match status" value="1"/>
</dbReference>
<dbReference type="InterPro" id="IPR001584">
    <property type="entry name" value="Integrase_cat-core"/>
</dbReference>
<proteinExistence type="predicted"/>
<sequence length="237" mass="27147">MSVKTWICVRHVHKGNFIEVHFPLLVATEQKSQWKAKVEKDTGRVIKTLCSDNGGEYTSTEFQSYLKAEGITYECSVPKSLEQNGEAERLNRTLMEAVRSMLVGSQLPQRFWVEALSTAVYLRNRSPTKSVDGLTPYEAWSGRKPSVNHLRVFGCVTYAHIPNEERTKLDVKAKKYVLLCYGTTVKGYHLRDVKFDESRVGFQKEQVADEPCKMVEIDTEYQQDDDRETTDEDNVPP</sequence>
<dbReference type="PANTHER" id="PTHR42648:SF18">
    <property type="entry name" value="RETROTRANSPOSON, UNCLASSIFIED-LIKE PROTEIN"/>
    <property type="match status" value="1"/>
</dbReference>
<feature type="region of interest" description="Disordered" evidence="1">
    <location>
        <begin position="215"/>
        <end position="237"/>
    </location>
</feature>
<dbReference type="InterPro" id="IPR012337">
    <property type="entry name" value="RNaseH-like_sf"/>
</dbReference>
<dbReference type="GO" id="GO:0015074">
    <property type="term" value="P:DNA integration"/>
    <property type="evidence" value="ECO:0007669"/>
    <property type="project" value="InterPro"/>
</dbReference>
<evidence type="ECO:0000256" key="1">
    <source>
        <dbReference type="SAM" id="MobiDB-lite"/>
    </source>
</evidence>
<dbReference type="PANTHER" id="PTHR42648">
    <property type="entry name" value="TRANSPOSASE, PUTATIVE-RELATED"/>
    <property type="match status" value="1"/>
</dbReference>
<accession>A0A1X7TQR7</accession>
<dbReference type="GO" id="GO:0003676">
    <property type="term" value="F:nucleic acid binding"/>
    <property type="evidence" value="ECO:0007669"/>
    <property type="project" value="InterPro"/>
</dbReference>
<dbReference type="Gene3D" id="3.30.420.10">
    <property type="entry name" value="Ribonuclease H-like superfamily/Ribonuclease H"/>
    <property type="match status" value="1"/>
</dbReference>
<dbReference type="STRING" id="400682.A0A1X7TQR7"/>
<name>A0A1X7TQR7_AMPQE</name>
<dbReference type="InterPro" id="IPR057670">
    <property type="entry name" value="SH3_retrovirus"/>
</dbReference>
<feature type="domain" description="Integrase catalytic" evidence="2">
    <location>
        <begin position="47"/>
        <end position="144"/>
    </location>
</feature>
<dbReference type="EnsemblMetazoa" id="Aqu2.1.17241_001">
    <property type="protein sequence ID" value="Aqu2.1.17241_001"/>
    <property type="gene ID" value="Aqu2.1.17241"/>
</dbReference>
<dbReference type="AlphaFoldDB" id="A0A1X7TQR7"/>